<dbReference type="InterPro" id="IPR038685">
    <property type="entry name" value="PAD_N_sf"/>
</dbReference>
<evidence type="ECO:0000256" key="4">
    <source>
        <dbReference type="SAM" id="MobiDB-lite"/>
    </source>
</evidence>
<dbReference type="InterPro" id="IPR008972">
    <property type="entry name" value="Cupredoxin"/>
</dbReference>
<dbReference type="InterPro" id="IPR013733">
    <property type="entry name" value="Prot_Arg_deaminase_cen_dom"/>
</dbReference>
<feature type="region of interest" description="Disordered" evidence="4">
    <location>
        <begin position="1"/>
        <end position="55"/>
    </location>
</feature>
<comment type="subcellular location">
    <subcellularLocation>
        <location evidence="1">Cytoplasm</location>
    </subcellularLocation>
</comment>
<comment type="similarity">
    <text evidence="2">Belongs to the protein arginine deiminase family.</text>
</comment>
<feature type="domain" description="Protein-arginine deiminase (PAD) N-terminal" evidence="6">
    <location>
        <begin position="65"/>
        <end position="174"/>
    </location>
</feature>
<dbReference type="Gene3D" id="2.60.40.1700">
    <property type="entry name" value="Protein-arginine deiminase, central domain"/>
    <property type="match status" value="1"/>
</dbReference>
<evidence type="ECO:0000313" key="9">
    <source>
        <dbReference type="Proteomes" id="UP000749559"/>
    </source>
</evidence>
<dbReference type="GO" id="GO:0004668">
    <property type="term" value="F:protein-arginine deiminase activity"/>
    <property type="evidence" value="ECO:0007669"/>
    <property type="project" value="InterPro"/>
</dbReference>
<dbReference type="InterPro" id="IPR036556">
    <property type="entry name" value="PAD_central_sf"/>
</dbReference>
<gene>
    <name evidence="8" type="ORF">OFUS_LOCUS8889</name>
</gene>
<dbReference type="Gene3D" id="2.60.40.1860">
    <property type="entry name" value="Protein-arginine deiminase, N-terminal domain"/>
    <property type="match status" value="1"/>
</dbReference>
<evidence type="ECO:0000259" key="7">
    <source>
        <dbReference type="Pfam" id="PF08527"/>
    </source>
</evidence>
<dbReference type="AlphaFoldDB" id="A0A8S4NNX1"/>
<dbReference type="GO" id="GO:0005509">
    <property type="term" value="F:calcium ion binding"/>
    <property type="evidence" value="ECO:0007669"/>
    <property type="project" value="InterPro"/>
</dbReference>
<protein>
    <recommendedName>
        <fullName evidence="10">Protein-arginine deiminase</fullName>
    </recommendedName>
</protein>
<accession>A0A8S4NNX1</accession>
<dbReference type="Pfam" id="PF08526">
    <property type="entry name" value="PAD_N"/>
    <property type="match status" value="1"/>
</dbReference>
<dbReference type="PANTHER" id="PTHR10837:SF8">
    <property type="entry name" value="PROTEIN-ARGININE DEIMINASE"/>
    <property type="match status" value="1"/>
</dbReference>
<feature type="domain" description="Protein-arginine deiminase C-terminal" evidence="5">
    <location>
        <begin position="353"/>
        <end position="737"/>
    </location>
</feature>
<evidence type="ECO:0000256" key="2">
    <source>
        <dbReference type="ARBA" id="ARBA00008166"/>
    </source>
</evidence>
<evidence type="ECO:0000256" key="3">
    <source>
        <dbReference type="ARBA" id="ARBA00022490"/>
    </source>
</evidence>
<organism evidence="8 9">
    <name type="scientific">Owenia fusiformis</name>
    <name type="common">Polychaete worm</name>
    <dbReference type="NCBI Taxonomy" id="6347"/>
    <lineage>
        <taxon>Eukaryota</taxon>
        <taxon>Metazoa</taxon>
        <taxon>Spiralia</taxon>
        <taxon>Lophotrochozoa</taxon>
        <taxon>Annelida</taxon>
        <taxon>Polychaeta</taxon>
        <taxon>Sedentaria</taxon>
        <taxon>Canalipalpata</taxon>
        <taxon>Sabellida</taxon>
        <taxon>Oweniida</taxon>
        <taxon>Oweniidae</taxon>
        <taxon>Owenia</taxon>
    </lineage>
</organism>
<sequence>MGIIFDKEKEVIEPKPNNTDTSEDVEDSGRGHNNIDNNMRGSTPVDPWGSGLGESDVKPVGKRIRTVAMRLGEKSEEIIVLGTELAVKLYSLAPSHSTSFSIEKTDNVTLRFNKGESDSNEIPGSGMSGSMFSRDAVVYISIATVSNMWNDSQVKFEFKAANGEVAGESLLLLTSIALSLDADINRNGSVEETFEVDKSRWTWGPNGQGAIILVNCDNESVRADGERDTEDLWRNGKDDLLDMSMLVINFRGPNLEESGLPRDYRLRLHTSVETSTKVGIYSLEGTPFWDSKRQVIGKKRKQVEISFQKLNLLRDGQVRFAVEGIQYPDYDFDGIVPIHLSLFQVEDDVQLPIFKDTVTFRVSPWIMTPNNLKPKEVFVCEMRSQKSRNFVENLRELTKEVGVNLTVVKPGHNRGDRWMQDEIEFGYSEAPHKYMPVVLDSPRDRGLTNYPIFSLLGKDFGYVTRETYLEEPNSLDSFGNLEVSPPVKVNGVSFPFGKILIGGTLPGAFNERRMLKVIRNFLSAQKVQPLVELFSDWLTVGHIDEFMTFVPTNDKKSFKLLMASPDCCYSILKKLNREGHGELVLFEGKKSDADGLVNAERTVKDLLRDTDLDKYNKTKQRYLDWNRDTLKRELGLTEEDVIDVPALFHTVDGTGADAIFPGMVNMLVLGNHLGIPKPFGPKIQGICQFESYMRDQLEPLGVHCHFINDWESYHVLLGEIHCGTNTRREPFAYKWWNMEF</sequence>
<dbReference type="Pfam" id="PF08527">
    <property type="entry name" value="PAD_M"/>
    <property type="match status" value="1"/>
</dbReference>
<name>A0A8S4NNX1_OWEFU</name>
<dbReference type="SUPFAM" id="SSF55909">
    <property type="entry name" value="Pentein"/>
    <property type="match status" value="1"/>
</dbReference>
<evidence type="ECO:0000259" key="6">
    <source>
        <dbReference type="Pfam" id="PF08526"/>
    </source>
</evidence>
<dbReference type="SUPFAM" id="SSF110083">
    <property type="entry name" value="Peptidylarginine deiminase Pad4, middle domain"/>
    <property type="match status" value="1"/>
</dbReference>
<dbReference type="FunFam" id="2.60.40.1700:FF:000001">
    <property type="entry name" value="Protein-arginine deiminase type-2"/>
    <property type="match status" value="1"/>
</dbReference>
<dbReference type="EMBL" id="CAIIXF020000004">
    <property type="protein sequence ID" value="CAH1782438.1"/>
    <property type="molecule type" value="Genomic_DNA"/>
</dbReference>
<dbReference type="InterPro" id="IPR013530">
    <property type="entry name" value="PAD_C"/>
</dbReference>
<dbReference type="Proteomes" id="UP000749559">
    <property type="component" value="Unassembled WGS sequence"/>
</dbReference>
<comment type="caution">
    <text evidence="8">The sequence shown here is derived from an EMBL/GenBank/DDBJ whole genome shotgun (WGS) entry which is preliminary data.</text>
</comment>
<evidence type="ECO:0000259" key="5">
    <source>
        <dbReference type="Pfam" id="PF03068"/>
    </source>
</evidence>
<reference evidence="8" key="1">
    <citation type="submission" date="2022-03" db="EMBL/GenBank/DDBJ databases">
        <authorList>
            <person name="Martin C."/>
        </authorList>
    </citation>
    <scope>NUCLEOTIDE SEQUENCE</scope>
</reference>
<proteinExistence type="inferred from homology"/>
<dbReference type="OrthoDB" id="5102063at2759"/>
<dbReference type="Pfam" id="PF03068">
    <property type="entry name" value="PAD"/>
    <property type="match status" value="1"/>
</dbReference>
<dbReference type="PANTHER" id="PTHR10837">
    <property type="entry name" value="PEPTIDYLARGININE DEIMINASE"/>
    <property type="match status" value="1"/>
</dbReference>
<dbReference type="SUPFAM" id="SSF49503">
    <property type="entry name" value="Cupredoxins"/>
    <property type="match status" value="1"/>
</dbReference>
<evidence type="ECO:0000313" key="8">
    <source>
        <dbReference type="EMBL" id="CAH1782438.1"/>
    </source>
</evidence>
<dbReference type="InterPro" id="IPR013732">
    <property type="entry name" value="PAD_N"/>
</dbReference>
<evidence type="ECO:0000256" key="1">
    <source>
        <dbReference type="ARBA" id="ARBA00004496"/>
    </source>
</evidence>
<feature type="compositionally biased region" description="Basic and acidic residues" evidence="4">
    <location>
        <begin position="1"/>
        <end position="13"/>
    </location>
</feature>
<evidence type="ECO:0008006" key="10">
    <source>
        <dbReference type="Google" id="ProtNLM"/>
    </source>
</evidence>
<keyword evidence="3" id="KW-0963">Cytoplasm</keyword>
<dbReference type="InterPro" id="IPR004303">
    <property type="entry name" value="PAD"/>
</dbReference>
<dbReference type="GO" id="GO:0005737">
    <property type="term" value="C:cytoplasm"/>
    <property type="evidence" value="ECO:0007669"/>
    <property type="project" value="UniProtKB-SubCell"/>
</dbReference>
<feature type="domain" description="Protein-arginine deiminase (PAD) central" evidence="7">
    <location>
        <begin position="176"/>
        <end position="343"/>
    </location>
</feature>
<dbReference type="Gene3D" id="3.75.10.10">
    <property type="entry name" value="L-arginine/glycine Amidinotransferase, Chain A"/>
    <property type="match status" value="1"/>
</dbReference>
<keyword evidence="9" id="KW-1185">Reference proteome</keyword>